<feature type="non-terminal residue" evidence="3">
    <location>
        <position position="392"/>
    </location>
</feature>
<name>A0A0S7XQ99_9BACT</name>
<protein>
    <recommendedName>
        <fullName evidence="2">Rhamnogalacturonase A/B/Epimerase-like pectate lyase domain-containing protein</fullName>
    </recommendedName>
</protein>
<gene>
    <name evidence="3" type="ORF">AMK68_01175</name>
</gene>
<dbReference type="AlphaFoldDB" id="A0A0S7XQ99"/>
<feature type="domain" description="Rhamnogalacturonase A/B/Epimerase-like pectate lyase" evidence="2">
    <location>
        <begin position="36"/>
        <end position="108"/>
    </location>
</feature>
<dbReference type="SUPFAM" id="SSF51126">
    <property type="entry name" value="Pectin lyase-like"/>
    <property type="match status" value="1"/>
</dbReference>
<feature type="signal peptide" evidence="1">
    <location>
        <begin position="1"/>
        <end position="22"/>
    </location>
</feature>
<keyword evidence="1" id="KW-0732">Signal</keyword>
<evidence type="ECO:0000256" key="1">
    <source>
        <dbReference type="SAM" id="SignalP"/>
    </source>
</evidence>
<evidence type="ECO:0000313" key="4">
    <source>
        <dbReference type="Proteomes" id="UP000052020"/>
    </source>
</evidence>
<dbReference type="Pfam" id="PF12708">
    <property type="entry name" value="Pect-lyase_RHGA_epim"/>
    <property type="match status" value="1"/>
</dbReference>
<proteinExistence type="predicted"/>
<dbReference type="Proteomes" id="UP000052020">
    <property type="component" value="Unassembled WGS sequence"/>
</dbReference>
<comment type="caution">
    <text evidence="3">The sequence shown here is derived from an EMBL/GenBank/DDBJ whole genome shotgun (WGS) entry which is preliminary data.</text>
</comment>
<dbReference type="InterPro" id="IPR012334">
    <property type="entry name" value="Pectin_lyas_fold"/>
</dbReference>
<dbReference type="EMBL" id="LIZY01000017">
    <property type="protein sequence ID" value="KPJ64599.1"/>
    <property type="molecule type" value="Genomic_DNA"/>
</dbReference>
<reference evidence="3 4" key="1">
    <citation type="journal article" date="2015" name="Microbiome">
        <title>Genomic resolution of linkages in carbon, nitrogen, and sulfur cycling among widespread estuary sediment bacteria.</title>
        <authorList>
            <person name="Baker B.J."/>
            <person name="Lazar C.S."/>
            <person name="Teske A.P."/>
            <person name="Dick G.J."/>
        </authorList>
    </citation>
    <scope>NUCLEOTIDE SEQUENCE [LARGE SCALE GENOMIC DNA]</scope>
    <source>
        <strain evidence="3">DG_56</strain>
    </source>
</reference>
<organism evidence="3 4">
    <name type="scientific">candidate division KD3-62 bacterium DG_56</name>
    <dbReference type="NCBI Taxonomy" id="1704032"/>
    <lineage>
        <taxon>Bacteria</taxon>
        <taxon>candidate division KD3-62</taxon>
    </lineage>
</organism>
<dbReference type="Gene3D" id="2.160.20.10">
    <property type="entry name" value="Single-stranded right-handed beta-helix, Pectin lyase-like"/>
    <property type="match status" value="1"/>
</dbReference>
<evidence type="ECO:0000313" key="3">
    <source>
        <dbReference type="EMBL" id="KPJ64599.1"/>
    </source>
</evidence>
<accession>A0A0S7XQ99</accession>
<dbReference type="InterPro" id="IPR024535">
    <property type="entry name" value="RHGA/B-epi-like_pectate_lyase"/>
</dbReference>
<sequence length="392" mass="42712">MRFARYLCLYWALLAVAPAATAAVGEVMLLGPKLDVRAFGAIGDGRTDDTAAFQAALDDAAKAGGGVVTATRGNYLIKGHLTIGRDVALEGIATVPTAWSQNQGTTLLAVADKGKAEGEPLIRLASHNATLKGVTIYYPDQDHNAEQPTPYAWTIRCDGADNVSIVDVLLVNPYQAISLVGAGRHYVRNVYGHPLYRGLYVDQIYDVGRVENVHFWPFSGGWTGERPRDKWINDNAIAFEFGRTDWQYVLNTFCFGYKVGYRFFRSGKGSANGNFSGIGADRCVYGLLVEDCELFGLLITNGEFVGNWGPDANGMKVAPTNRGVVQLQNCAFWGSSNRIATIEGSGTVTFNACNFMQWDKHNRGEPALWANGGRVTLSGCNFTWQGDTNKQH</sequence>
<dbReference type="InterPro" id="IPR011050">
    <property type="entry name" value="Pectin_lyase_fold/virulence"/>
</dbReference>
<feature type="chain" id="PRO_5006640180" description="Rhamnogalacturonase A/B/Epimerase-like pectate lyase domain-containing protein" evidence="1">
    <location>
        <begin position="23"/>
        <end position="392"/>
    </location>
</feature>
<evidence type="ECO:0000259" key="2">
    <source>
        <dbReference type="Pfam" id="PF12708"/>
    </source>
</evidence>